<dbReference type="RefSeq" id="WP_139332808.1">
    <property type="nucleotide sequence ID" value="NZ_FTOA01000002.1"/>
</dbReference>
<dbReference type="EMBL" id="FTOA01000002">
    <property type="protein sequence ID" value="SIS60460.1"/>
    <property type="molecule type" value="Genomic_DNA"/>
</dbReference>
<evidence type="ECO:0000256" key="1">
    <source>
        <dbReference type="SAM" id="Coils"/>
    </source>
</evidence>
<sequence length="118" mass="13260">MAPAAEVVPLPVPGVSAALMRKVRASRRRAERHPAPLEASAQEQALRRLKHQVQKYLRAYPDGPKTPLERVVLASLKHELLVLLREIKDERESVARQMGQTSVRTKAVSAYAKTFRKT</sequence>
<keyword evidence="3" id="KW-1185">Reference proteome</keyword>
<reference evidence="2 3" key="1">
    <citation type="submission" date="2017-01" db="EMBL/GenBank/DDBJ databases">
        <authorList>
            <person name="Mah S.A."/>
            <person name="Swanson W.J."/>
            <person name="Moy G.W."/>
            <person name="Vacquier V.D."/>
        </authorList>
    </citation>
    <scope>NUCLEOTIDE SEQUENCE [LARGE SCALE GENOMIC DNA]</scope>
    <source>
        <strain evidence="2 3">DSM 11589</strain>
    </source>
</reference>
<dbReference type="Proteomes" id="UP000185678">
    <property type="component" value="Unassembled WGS sequence"/>
</dbReference>
<accession>A0A1N7KG58</accession>
<name>A0A1N7KG58_9PROT</name>
<dbReference type="AlphaFoldDB" id="A0A1N7KG58"/>
<protein>
    <submittedName>
        <fullName evidence="2">Uncharacterized protein</fullName>
    </submittedName>
</protein>
<dbReference type="STRING" id="80876.SAMN05421779_102757"/>
<evidence type="ECO:0000313" key="2">
    <source>
        <dbReference type="EMBL" id="SIS60460.1"/>
    </source>
</evidence>
<proteinExistence type="predicted"/>
<feature type="coiled-coil region" evidence="1">
    <location>
        <begin position="39"/>
        <end position="93"/>
    </location>
</feature>
<keyword evidence="1" id="KW-0175">Coiled coil</keyword>
<organism evidence="2 3">
    <name type="scientific">Insolitispirillum peregrinum</name>
    <dbReference type="NCBI Taxonomy" id="80876"/>
    <lineage>
        <taxon>Bacteria</taxon>
        <taxon>Pseudomonadati</taxon>
        <taxon>Pseudomonadota</taxon>
        <taxon>Alphaproteobacteria</taxon>
        <taxon>Rhodospirillales</taxon>
        <taxon>Novispirillaceae</taxon>
        <taxon>Insolitispirillum</taxon>
    </lineage>
</organism>
<evidence type="ECO:0000313" key="3">
    <source>
        <dbReference type="Proteomes" id="UP000185678"/>
    </source>
</evidence>
<gene>
    <name evidence="2" type="ORF">SAMN05421779_102757</name>
</gene>